<dbReference type="Pfam" id="PF01130">
    <property type="entry name" value="CD36"/>
    <property type="match status" value="1"/>
</dbReference>
<dbReference type="VEuPathDB" id="VectorBase:LDEU008915"/>
<dbReference type="PANTHER" id="PTHR11923:SF51">
    <property type="entry name" value="LYSOSOME MEMBRANE PROTEIN 2"/>
    <property type="match status" value="1"/>
</dbReference>
<evidence type="ECO:0000256" key="1">
    <source>
        <dbReference type="ARBA" id="ARBA00004651"/>
    </source>
</evidence>
<evidence type="ECO:0000313" key="12">
    <source>
        <dbReference type="EMBL" id="RWS23125.1"/>
    </source>
</evidence>
<keyword evidence="9" id="KW-0325">Glycoprotein</keyword>
<evidence type="ECO:0000313" key="13">
    <source>
        <dbReference type="Proteomes" id="UP000288716"/>
    </source>
</evidence>
<dbReference type="STRING" id="299467.A0A443S6S9"/>
<evidence type="ECO:0000256" key="8">
    <source>
        <dbReference type="ARBA" id="ARBA00023170"/>
    </source>
</evidence>
<keyword evidence="7 10" id="KW-1015">Disulfide bond</keyword>
<comment type="caution">
    <text evidence="12">The sequence shown here is derived from an EMBL/GenBank/DDBJ whole genome shotgun (WGS) entry which is preliminary data.</text>
</comment>
<feature type="disulfide bond" evidence="10">
    <location>
        <begin position="133"/>
        <end position="192"/>
    </location>
</feature>
<evidence type="ECO:0000256" key="2">
    <source>
        <dbReference type="ARBA" id="ARBA00010532"/>
    </source>
</evidence>
<dbReference type="EMBL" id="NCKV01007072">
    <property type="protein sequence ID" value="RWS23125.1"/>
    <property type="molecule type" value="Genomic_DNA"/>
</dbReference>
<comment type="similarity">
    <text evidence="2">Belongs to the CD36 family.</text>
</comment>
<dbReference type="InterPro" id="IPR005428">
    <property type="entry name" value="CD36/SCARB1/SNMP1"/>
</dbReference>
<protein>
    <submittedName>
        <fullName evidence="12">Lysosome membrane protein 2-like protein</fullName>
    </submittedName>
</protein>
<sequence length="323" mass="36699">MTALLQFHNQNLFTTKTVRELLFDGYRVNVLDTINLISMPLKIIGISIPYVPLINNTFGIFHNKNNTPEGPFEVFTGIDDYTKIGQFVAWKDKVSLNHWKGKECNVLNGTDGIQFSPFLKKEQILSVFIFDACRSILLGFDKETEVKGIKTYRFKTLQSSFHSATKNSDNWCYCNVRKKSCNHDGVIDISPCWFNAPLYASHPHFYNASKRIFEKVKGLQPDGEKHTSYVDIEPTTGSVLRGARRFALNVEIKNFPIISSSRNILKPAIIPILWVEESSQLSDELRDEMNSKLFMTKMVAEVGIKFLIAAGFALLSIVLRTSK</sequence>
<dbReference type="OrthoDB" id="6503521at2759"/>
<dbReference type="PRINTS" id="PR01609">
    <property type="entry name" value="CD36FAMILY"/>
</dbReference>
<dbReference type="PRINTS" id="PR01610">
    <property type="entry name" value="CD36ANTIGEN"/>
</dbReference>
<feature type="disulfide bond" evidence="10">
    <location>
        <begin position="104"/>
        <end position="172"/>
    </location>
</feature>
<feature type="transmembrane region" description="Helical" evidence="11">
    <location>
        <begin position="298"/>
        <end position="319"/>
    </location>
</feature>
<dbReference type="Proteomes" id="UP000288716">
    <property type="component" value="Unassembled WGS sequence"/>
</dbReference>
<evidence type="ECO:0000256" key="9">
    <source>
        <dbReference type="ARBA" id="ARBA00023180"/>
    </source>
</evidence>
<keyword evidence="13" id="KW-1185">Reference proteome</keyword>
<evidence type="ECO:0000256" key="5">
    <source>
        <dbReference type="ARBA" id="ARBA00022989"/>
    </source>
</evidence>
<dbReference type="GO" id="GO:0005737">
    <property type="term" value="C:cytoplasm"/>
    <property type="evidence" value="ECO:0007669"/>
    <property type="project" value="TreeGrafter"/>
</dbReference>
<comment type="subcellular location">
    <subcellularLocation>
        <location evidence="1">Cell membrane</location>
        <topology evidence="1">Multi-pass membrane protein</topology>
    </subcellularLocation>
</comment>
<accession>A0A443S6S9</accession>
<proteinExistence type="inferred from homology"/>
<dbReference type="GO" id="GO:0005886">
    <property type="term" value="C:plasma membrane"/>
    <property type="evidence" value="ECO:0007669"/>
    <property type="project" value="UniProtKB-SubCell"/>
</dbReference>
<evidence type="ECO:0000256" key="6">
    <source>
        <dbReference type="ARBA" id="ARBA00023136"/>
    </source>
</evidence>
<keyword evidence="6 11" id="KW-0472">Membrane</keyword>
<name>A0A443S6S9_9ACAR</name>
<evidence type="ECO:0000256" key="7">
    <source>
        <dbReference type="ARBA" id="ARBA00023157"/>
    </source>
</evidence>
<dbReference type="PANTHER" id="PTHR11923">
    <property type="entry name" value="SCAVENGER RECEPTOR CLASS B TYPE-1 SR-B1"/>
    <property type="match status" value="1"/>
</dbReference>
<evidence type="ECO:0000256" key="11">
    <source>
        <dbReference type="SAM" id="Phobius"/>
    </source>
</evidence>
<reference evidence="12 13" key="1">
    <citation type="journal article" date="2018" name="Gigascience">
        <title>Genomes of trombidid mites reveal novel predicted allergens and laterally-transferred genes associated with secondary metabolism.</title>
        <authorList>
            <person name="Dong X."/>
            <person name="Chaisiri K."/>
            <person name="Xia D."/>
            <person name="Armstrong S.D."/>
            <person name="Fang Y."/>
            <person name="Donnelly M.J."/>
            <person name="Kadowaki T."/>
            <person name="McGarry J.W."/>
            <person name="Darby A.C."/>
            <person name="Makepeace B.L."/>
        </authorList>
    </citation>
    <scope>NUCLEOTIDE SEQUENCE [LARGE SCALE GENOMIC DNA]</scope>
    <source>
        <strain evidence="12">UoL-UT</strain>
    </source>
</reference>
<gene>
    <name evidence="12" type="ORF">B4U80_03292</name>
</gene>
<dbReference type="AlphaFoldDB" id="A0A443S6S9"/>
<keyword evidence="8" id="KW-0675">Receptor</keyword>
<keyword evidence="3" id="KW-1003">Cell membrane</keyword>
<feature type="disulfide bond" evidence="10">
    <location>
        <begin position="174"/>
        <end position="181"/>
    </location>
</feature>
<evidence type="ECO:0000256" key="10">
    <source>
        <dbReference type="PIRSR" id="PIRSR605428-52"/>
    </source>
</evidence>
<evidence type="ECO:0000256" key="3">
    <source>
        <dbReference type="ARBA" id="ARBA00022475"/>
    </source>
</evidence>
<keyword evidence="5 11" id="KW-1133">Transmembrane helix</keyword>
<evidence type="ECO:0000256" key="4">
    <source>
        <dbReference type="ARBA" id="ARBA00022692"/>
    </source>
</evidence>
<organism evidence="12 13">
    <name type="scientific">Leptotrombidium deliense</name>
    <dbReference type="NCBI Taxonomy" id="299467"/>
    <lineage>
        <taxon>Eukaryota</taxon>
        <taxon>Metazoa</taxon>
        <taxon>Ecdysozoa</taxon>
        <taxon>Arthropoda</taxon>
        <taxon>Chelicerata</taxon>
        <taxon>Arachnida</taxon>
        <taxon>Acari</taxon>
        <taxon>Acariformes</taxon>
        <taxon>Trombidiformes</taxon>
        <taxon>Prostigmata</taxon>
        <taxon>Anystina</taxon>
        <taxon>Parasitengona</taxon>
        <taxon>Trombiculoidea</taxon>
        <taxon>Trombiculidae</taxon>
        <taxon>Leptotrombidium</taxon>
    </lineage>
</organism>
<keyword evidence="4 11" id="KW-0812">Transmembrane</keyword>
<dbReference type="InterPro" id="IPR002159">
    <property type="entry name" value="CD36_fam"/>
</dbReference>
<dbReference type="GO" id="GO:0005044">
    <property type="term" value="F:scavenger receptor activity"/>
    <property type="evidence" value="ECO:0007669"/>
    <property type="project" value="TreeGrafter"/>
</dbReference>